<dbReference type="InterPro" id="IPR036995">
    <property type="entry name" value="MPG_sf"/>
</dbReference>
<dbReference type="OrthoDB" id="9794313at2"/>
<dbReference type="CDD" id="cd00540">
    <property type="entry name" value="AAG"/>
    <property type="match status" value="1"/>
</dbReference>
<dbReference type="InterPro" id="IPR011034">
    <property type="entry name" value="Formyl_transferase-like_C_sf"/>
</dbReference>
<dbReference type="InterPro" id="IPR003180">
    <property type="entry name" value="MPG"/>
</dbReference>
<dbReference type="GO" id="GO:0006284">
    <property type="term" value="P:base-excision repair"/>
    <property type="evidence" value="ECO:0007669"/>
    <property type="project" value="InterPro"/>
</dbReference>
<evidence type="ECO:0000313" key="6">
    <source>
        <dbReference type="EMBL" id="SMO45025.1"/>
    </source>
</evidence>
<dbReference type="PANTHER" id="PTHR10429">
    <property type="entry name" value="DNA-3-METHYLADENINE GLYCOSYLASE"/>
    <property type="match status" value="1"/>
</dbReference>
<dbReference type="Proteomes" id="UP000315971">
    <property type="component" value="Unassembled WGS sequence"/>
</dbReference>
<evidence type="ECO:0000256" key="2">
    <source>
        <dbReference type="ARBA" id="ARBA00022763"/>
    </source>
</evidence>
<dbReference type="PANTHER" id="PTHR10429:SF0">
    <property type="entry name" value="DNA-3-METHYLADENINE GLYCOSYLASE"/>
    <property type="match status" value="1"/>
</dbReference>
<evidence type="ECO:0000313" key="7">
    <source>
        <dbReference type="Proteomes" id="UP000315971"/>
    </source>
</evidence>
<keyword evidence="2 5" id="KW-0227">DNA damage</keyword>
<organism evidence="6 7">
    <name type="scientific">Solitalea koreensis</name>
    <dbReference type="NCBI Taxonomy" id="543615"/>
    <lineage>
        <taxon>Bacteria</taxon>
        <taxon>Pseudomonadati</taxon>
        <taxon>Bacteroidota</taxon>
        <taxon>Sphingobacteriia</taxon>
        <taxon>Sphingobacteriales</taxon>
        <taxon>Sphingobacteriaceae</taxon>
        <taxon>Solitalea</taxon>
    </lineage>
</organism>
<reference evidence="6 7" key="1">
    <citation type="submission" date="2017-05" db="EMBL/GenBank/DDBJ databases">
        <authorList>
            <person name="Varghese N."/>
            <person name="Submissions S."/>
        </authorList>
    </citation>
    <scope>NUCLEOTIDE SEQUENCE [LARGE SCALE GENOMIC DNA]</scope>
    <source>
        <strain evidence="6 7">DSM 21342</strain>
    </source>
</reference>
<sequence>MKLSKDFYLREDVVQISKDLLGKFLLTNIDGVISGGMIVETEAYCAPDDRASHAFNNKKTDRTKTMFMEGGISYVYLCYGIHHLFNVVTNIEEIPHAILIRAIEPTDGIETLLRRRNMDKLEKRIAAGPGAMSKALGIGKLHNALSLESDQVWIEDRGLLINRNQIMASTRVGVDYAGEDAKLPWRFRIKNNPFVSKAK</sequence>
<keyword evidence="7" id="KW-1185">Reference proteome</keyword>
<dbReference type="AlphaFoldDB" id="A0A521BD42"/>
<dbReference type="FunFam" id="3.10.300.10:FF:000001">
    <property type="entry name" value="Putative 3-methyladenine DNA glycosylase"/>
    <property type="match status" value="1"/>
</dbReference>
<dbReference type="Pfam" id="PF02245">
    <property type="entry name" value="Pur_DNA_glyco"/>
    <property type="match status" value="1"/>
</dbReference>
<protein>
    <recommendedName>
        <fullName evidence="5">Putative 3-methyladenine DNA glycosylase</fullName>
        <ecNumber evidence="5">3.2.2.-</ecNumber>
    </recommendedName>
</protein>
<dbReference type="GO" id="GO:0003677">
    <property type="term" value="F:DNA binding"/>
    <property type="evidence" value="ECO:0007669"/>
    <property type="project" value="InterPro"/>
</dbReference>
<dbReference type="EC" id="3.2.2.-" evidence="5"/>
<accession>A0A521BD42</accession>
<evidence type="ECO:0000256" key="1">
    <source>
        <dbReference type="ARBA" id="ARBA00009232"/>
    </source>
</evidence>
<dbReference type="EMBL" id="FXSZ01000002">
    <property type="protein sequence ID" value="SMO45025.1"/>
    <property type="molecule type" value="Genomic_DNA"/>
</dbReference>
<dbReference type="NCBIfam" id="TIGR00567">
    <property type="entry name" value="3mg"/>
    <property type="match status" value="1"/>
</dbReference>
<keyword evidence="4 5" id="KW-0234">DNA repair</keyword>
<proteinExistence type="inferred from homology"/>
<dbReference type="GO" id="GO:0003905">
    <property type="term" value="F:alkylbase DNA N-glycosylase activity"/>
    <property type="evidence" value="ECO:0007669"/>
    <property type="project" value="InterPro"/>
</dbReference>
<dbReference type="Gene3D" id="3.10.300.10">
    <property type="entry name" value="Methylpurine-DNA glycosylase (MPG)"/>
    <property type="match status" value="1"/>
</dbReference>
<keyword evidence="3 5" id="KW-0378">Hydrolase</keyword>
<evidence type="ECO:0000256" key="3">
    <source>
        <dbReference type="ARBA" id="ARBA00022801"/>
    </source>
</evidence>
<dbReference type="SUPFAM" id="SSF50486">
    <property type="entry name" value="FMT C-terminal domain-like"/>
    <property type="match status" value="1"/>
</dbReference>
<gene>
    <name evidence="6" type="ORF">SAMN06265350_102114</name>
</gene>
<evidence type="ECO:0000256" key="4">
    <source>
        <dbReference type="ARBA" id="ARBA00023204"/>
    </source>
</evidence>
<evidence type="ECO:0000256" key="5">
    <source>
        <dbReference type="HAMAP-Rule" id="MF_00527"/>
    </source>
</evidence>
<dbReference type="HAMAP" id="MF_00527">
    <property type="entry name" value="3MGH"/>
    <property type="match status" value="1"/>
</dbReference>
<dbReference type="RefSeq" id="WP_142601571.1">
    <property type="nucleotide sequence ID" value="NZ_FXSZ01000002.1"/>
</dbReference>
<comment type="similarity">
    <text evidence="1 5">Belongs to the DNA glycosylase MPG family.</text>
</comment>
<name>A0A521BD42_9SPHI</name>